<comment type="caution">
    <text evidence="1">The sequence shown here is derived from an EMBL/GenBank/DDBJ whole genome shotgun (WGS) entry which is preliminary data.</text>
</comment>
<organism evidence="1 2">
    <name type="scientific">Arctium lappa</name>
    <name type="common">Greater burdock</name>
    <name type="synonym">Lappa major</name>
    <dbReference type="NCBI Taxonomy" id="4217"/>
    <lineage>
        <taxon>Eukaryota</taxon>
        <taxon>Viridiplantae</taxon>
        <taxon>Streptophyta</taxon>
        <taxon>Embryophyta</taxon>
        <taxon>Tracheophyta</taxon>
        <taxon>Spermatophyta</taxon>
        <taxon>Magnoliopsida</taxon>
        <taxon>eudicotyledons</taxon>
        <taxon>Gunneridae</taxon>
        <taxon>Pentapetalae</taxon>
        <taxon>asterids</taxon>
        <taxon>campanulids</taxon>
        <taxon>Asterales</taxon>
        <taxon>Asteraceae</taxon>
        <taxon>Carduoideae</taxon>
        <taxon>Cardueae</taxon>
        <taxon>Arctiinae</taxon>
        <taxon>Arctium</taxon>
    </lineage>
</organism>
<evidence type="ECO:0000313" key="1">
    <source>
        <dbReference type="EMBL" id="KAI3747751.1"/>
    </source>
</evidence>
<name>A0ACB9DMN6_ARCLA</name>
<protein>
    <submittedName>
        <fullName evidence="1">Uncharacterized protein</fullName>
    </submittedName>
</protein>
<dbReference type="EMBL" id="CM042049">
    <property type="protein sequence ID" value="KAI3747751.1"/>
    <property type="molecule type" value="Genomic_DNA"/>
</dbReference>
<reference evidence="1 2" key="2">
    <citation type="journal article" date="2022" name="Mol. Ecol. Resour.">
        <title>The genomes of chicory, endive, great burdock and yacon provide insights into Asteraceae paleo-polyploidization history and plant inulin production.</title>
        <authorList>
            <person name="Fan W."/>
            <person name="Wang S."/>
            <person name="Wang H."/>
            <person name="Wang A."/>
            <person name="Jiang F."/>
            <person name="Liu H."/>
            <person name="Zhao H."/>
            <person name="Xu D."/>
            <person name="Zhang Y."/>
        </authorList>
    </citation>
    <scope>NUCLEOTIDE SEQUENCE [LARGE SCALE GENOMIC DNA]</scope>
    <source>
        <strain evidence="2">cv. Niubang</strain>
    </source>
</reference>
<dbReference type="Proteomes" id="UP001055879">
    <property type="component" value="Linkage Group LG03"/>
</dbReference>
<gene>
    <name evidence="1" type="ORF">L6452_10381</name>
</gene>
<keyword evidence="2" id="KW-1185">Reference proteome</keyword>
<sequence length="108" mass="12410">MDELMSRSFRRSISFSSSSSSNNNNNTSNNTSGLLSTYSRSFMAYHKLSHDSESSNNYDRLTTTNGAWAFVTRIFSFKKPRTDSSNRSAERSSSWRPDPNHRWPVQGW</sequence>
<accession>A0ACB9DMN6</accession>
<evidence type="ECO:0000313" key="2">
    <source>
        <dbReference type="Proteomes" id="UP001055879"/>
    </source>
</evidence>
<proteinExistence type="predicted"/>
<reference evidence="2" key="1">
    <citation type="journal article" date="2022" name="Mol. Ecol. Resour.">
        <title>The genomes of chicory, endive, great burdock and yacon provide insights into Asteraceae palaeo-polyploidization history and plant inulin production.</title>
        <authorList>
            <person name="Fan W."/>
            <person name="Wang S."/>
            <person name="Wang H."/>
            <person name="Wang A."/>
            <person name="Jiang F."/>
            <person name="Liu H."/>
            <person name="Zhao H."/>
            <person name="Xu D."/>
            <person name="Zhang Y."/>
        </authorList>
    </citation>
    <scope>NUCLEOTIDE SEQUENCE [LARGE SCALE GENOMIC DNA]</scope>
    <source>
        <strain evidence="2">cv. Niubang</strain>
    </source>
</reference>